<evidence type="ECO:0000313" key="11">
    <source>
        <dbReference type="Proteomes" id="UP000198302"/>
    </source>
</evidence>
<dbReference type="STRING" id="37752.IW18_01105"/>
<name>A0A0D0F024_9FLAO</name>
<dbReference type="EMBL" id="JPRK01000002">
    <property type="protein sequence ID" value="KIO54633.1"/>
    <property type="molecule type" value="Genomic_DNA"/>
</dbReference>
<dbReference type="InterPro" id="IPR050131">
    <property type="entry name" value="Peptidase_S8_subtilisin-like"/>
</dbReference>
<evidence type="ECO:0000256" key="2">
    <source>
        <dbReference type="ARBA" id="ARBA00022670"/>
    </source>
</evidence>
<dbReference type="InterPro" id="IPR000209">
    <property type="entry name" value="Peptidase_S8/S53_dom"/>
</dbReference>
<dbReference type="Gene3D" id="3.40.50.200">
    <property type="entry name" value="Peptidase S8/S53 domain"/>
    <property type="match status" value="1"/>
</dbReference>
<evidence type="ECO:0000313" key="9">
    <source>
        <dbReference type="EMBL" id="OXA84703.1"/>
    </source>
</evidence>
<proteinExistence type="inferred from homology"/>
<dbReference type="PANTHER" id="PTHR43806:SF11">
    <property type="entry name" value="CEREVISIN-RELATED"/>
    <property type="match status" value="1"/>
</dbReference>
<feature type="domain" description="Peptidase S8/S53" evidence="7">
    <location>
        <begin position="261"/>
        <end position="536"/>
    </location>
</feature>
<evidence type="ECO:0000256" key="5">
    <source>
        <dbReference type="PROSITE-ProRule" id="PRU01240"/>
    </source>
</evidence>
<organism evidence="8 10">
    <name type="scientific">Flavobacterium hibernum</name>
    <dbReference type="NCBI Taxonomy" id="37752"/>
    <lineage>
        <taxon>Bacteria</taxon>
        <taxon>Pseudomonadati</taxon>
        <taxon>Bacteroidota</taxon>
        <taxon>Flavobacteriia</taxon>
        <taxon>Flavobacteriales</taxon>
        <taxon>Flavobacteriaceae</taxon>
        <taxon>Flavobacterium</taxon>
    </lineage>
</organism>
<evidence type="ECO:0000313" key="8">
    <source>
        <dbReference type="EMBL" id="KIO54633.1"/>
    </source>
</evidence>
<dbReference type="InterPro" id="IPR034074">
    <property type="entry name" value="Y4bN_pept_dom"/>
</dbReference>
<gene>
    <name evidence="9" type="ORF">B0A73_19015</name>
    <name evidence="8" type="ORF">IW18_01105</name>
</gene>
<dbReference type="GO" id="GO:0004252">
    <property type="term" value="F:serine-type endopeptidase activity"/>
    <property type="evidence" value="ECO:0007669"/>
    <property type="project" value="UniProtKB-UniRule"/>
</dbReference>
<dbReference type="OrthoDB" id="1100338at2"/>
<reference evidence="9 11" key="2">
    <citation type="submission" date="2016-11" db="EMBL/GenBank/DDBJ databases">
        <title>Whole genomes of Flavobacteriaceae.</title>
        <authorList>
            <person name="Stine C."/>
            <person name="Li C."/>
            <person name="Tadesse D."/>
        </authorList>
    </citation>
    <scope>NUCLEOTIDE SEQUENCE [LARGE SCALE GENOMIC DNA]</scope>
    <source>
        <strain evidence="9 11">ATCC 51468</strain>
    </source>
</reference>
<dbReference type="EMBL" id="MUGX01000029">
    <property type="protein sequence ID" value="OXA84703.1"/>
    <property type="molecule type" value="Genomic_DNA"/>
</dbReference>
<dbReference type="GO" id="GO:0006508">
    <property type="term" value="P:proteolysis"/>
    <property type="evidence" value="ECO:0007669"/>
    <property type="project" value="UniProtKB-KW"/>
</dbReference>
<sequence>MATERNLPIKFFQKREKDESGTEGAGGGPMPKWVNKDNIAGKSIIFREKLIEVDQLLKRKVSSDNYTPTVLRLKVNEDALAKRFRKEIALIFNVDKKLNLIGFNSESELLVKVDNARDVKKMIDNFAKADQNFISDSIIMGIDAIENIEVYHPLINVNPNTESKIKVKLFNYGDSELNRILIQNFESFCQNNDIDAEQTVYSADLNIYSIASITEDALDLLQDFDGIQMITEMPTYDITFDEMIGEDEIPIKYPKAGKEYPIVGILDSGVANIPHFEPWLENDRSTYFIDDVINKGHGTFVAGVLLYGDDFQGNKYTGLEGCKIYEAIVIADKNKQAISEDELIENIRDAVSRNNHIKIWNLSLGTATEADLYEFSDFGKALDEIQDHNDVLICKSAGNCENFKFKAPKSRIANSADTVRGLVVGSISHDQNATDQVGKHNPSPFSRKGPGPSYTIKPDLTHIGGNAGLNSRNTAIYNTVKSFSTSGGVAHNVGTSFSTPRITAIAAGLNFKLNEVFSPTLLKGLIIHSAKYPDEMKMELAEKLNHAGFGLPTNIDDILYNEPNEITLILQDNLEKGSFIDILDFPFPQSMIDEDGYYYGEVTVTLVTSPILEVSQGVEYCQSNIDVMFGSYDTKVARDITQKTIKNPIGADNRQNLLAPNLYSRKTHKSVTDKFSTERMLISYGNKFQPVKKWCVNFDDFTPANKEHYLKGPKNWYLKLEGLFRHYTEAKAEAQNFTPSQEFCCIITIKDTKKRGNIYNEVTQLLNSFSFIHGNVKIRQEVEVRVDNKN</sequence>
<reference evidence="8 10" key="1">
    <citation type="submission" date="2015-01" db="EMBL/GenBank/DDBJ databases">
        <title>Genome of Flavobacterium hibernum DSM 12611.</title>
        <authorList>
            <person name="Stropko S.J."/>
            <person name="Pipes S.E."/>
            <person name="Newman J.D."/>
        </authorList>
    </citation>
    <scope>NUCLEOTIDE SEQUENCE [LARGE SCALE GENOMIC DNA]</scope>
    <source>
        <strain evidence="8 10">DSM 12611</strain>
    </source>
</reference>
<keyword evidence="2 5" id="KW-0645">Protease</keyword>
<dbReference type="InterPro" id="IPR036852">
    <property type="entry name" value="Peptidase_S8/S53_dom_sf"/>
</dbReference>
<comment type="similarity">
    <text evidence="1 5">Belongs to the peptidase S8 family.</text>
</comment>
<evidence type="ECO:0000256" key="3">
    <source>
        <dbReference type="ARBA" id="ARBA00022801"/>
    </source>
</evidence>
<dbReference type="PROSITE" id="PS51892">
    <property type="entry name" value="SUBTILASE"/>
    <property type="match status" value="1"/>
</dbReference>
<dbReference type="AlphaFoldDB" id="A0A0D0F024"/>
<keyword evidence="3 5" id="KW-0378">Hydrolase</keyword>
<accession>A0A0D0F024</accession>
<dbReference type="Pfam" id="PF00082">
    <property type="entry name" value="Peptidase_S8"/>
    <property type="match status" value="1"/>
</dbReference>
<feature type="region of interest" description="Disordered" evidence="6">
    <location>
        <begin position="431"/>
        <end position="451"/>
    </location>
</feature>
<feature type="active site" description="Charge relay system" evidence="5">
    <location>
        <position position="267"/>
    </location>
</feature>
<dbReference type="PANTHER" id="PTHR43806">
    <property type="entry name" value="PEPTIDASE S8"/>
    <property type="match status" value="1"/>
</dbReference>
<dbReference type="Proteomes" id="UP000198302">
    <property type="component" value="Unassembled WGS sequence"/>
</dbReference>
<evidence type="ECO:0000256" key="1">
    <source>
        <dbReference type="ARBA" id="ARBA00011073"/>
    </source>
</evidence>
<feature type="active site" description="Charge relay system" evidence="5">
    <location>
        <position position="496"/>
    </location>
</feature>
<evidence type="ECO:0000313" key="10">
    <source>
        <dbReference type="Proteomes" id="UP000032061"/>
    </source>
</evidence>
<dbReference type="RefSeq" id="WP_041515718.1">
    <property type="nucleotide sequence ID" value="NZ_JPRK01000002.1"/>
</dbReference>
<keyword evidence="11" id="KW-1185">Reference proteome</keyword>
<evidence type="ECO:0000256" key="6">
    <source>
        <dbReference type="SAM" id="MobiDB-lite"/>
    </source>
</evidence>
<keyword evidence="4 5" id="KW-0720">Serine protease</keyword>
<comment type="caution">
    <text evidence="8">The sequence shown here is derived from an EMBL/GenBank/DDBJ whole genome shotgun (WGS) entry which is preliminary data.</text>
</comment>
<dbReference type="Proteomes" id="UP000032061">
    <property type="component" value="Unassembled WGS sequence"/>
</dbReference>
<feature type="active site" description="Charge relay system" evidence="5">
    <location>
        <position position="297"/>
    </location>
</feature>
<dbReference type="SUPFAM" id="SSF52743">
    <property type="entry name" value="Subtilisin-like"/>
    <property type="match status" value="1"/>
</dbReference>
<protein>
    <recommendedName>
        <fullName evidence="7">Peptidase S8/S53 domain-containing protein</fullName>
    </recommendedName>
</protein>
<dbReference type="CDD" id="cd04847">
    <property type="entry name" value="Peptidases_S8_Subtilisin_like_2"/>
    <property type="match status" value="1"/>
</dbReference>
<evidence type="ECO:0000259" key="7">
    <source>
        <dbReference type="Pfam" id="PF00082"/>
    </source>
</evidence>
<evidence type="ECO:0000256" key="4">
    <source>
        <dbReference type="ARBA" id="ARBA00022825"/>
    </source>
</evidence>